<evidence type="ECO:0000313" key="2">
    <source>
        <dbReference type="Proteomes" id="UP001216510"/>
    </source>
</evidence>
<name>A0ABY8BP50_9BURK</name>
<protein>
    <submittedName>
        <fullName evidence="1">Uncharacterized protein</fullName>
    </submittedName>
</protein>
<evidence type="ECO:0000313" key="1">
    <source>
        <dbReference type="EMBL" id="WEF36039.1"/>
    </source>
</evidence>
<sequence>MPDRTARTLKLAANQFAIMFGERLTNAIRDYEILAPPSEF</sequence>
<organism evidence="1 2">
    <name type="scientific">Pseudoduganella chitinolytica</name>
    <dbReference type="NCBI Taxonomy" id="34070"/>
    <lineage>
        <taxon>Bacteria</taxon>
        <taxon>Pseudomonadati</taxon>
        <taxon>Pseudomonadota</taxon>
        <taxon>Betaproteobacteria</taxon>
        <taxon>Burkholderiales</taxon>
        <taxon>Oxalobacteraceae</taxon>
        <taxon>Telluria group</taxon>
        <taxon>Pseudoduganella</taxon>
    </lineage>
</organism>
<accession>A0ABY8BP50</accession>
<reference evidence="1 2" key="1">
    <citation type="submission" date="2023-02" db="EMBL/GenBank/DDBJ databases">
        <title>Gemone sequence of Telluria chitinolytica ACM 3522T.</title>
        <authorList>
            <person name="Frediansyah A."/>
            <person name="Miess H."/>
            <person name="Gross H."/>
        </authorList>
    </citation>
    <scope>NUCLEOTIDE SEQUENCE [LARGE SCALE GENOMIC DNA]</scope>
    <source>
        <strain evidence="1 2">ACM 3522</strain>
    </source>
</reference>
<dbReference type="Proteomes" id="UP001216510">
    <property type="component" value="Chromosome"/>
</dbReference>
<dbReference type="EMBL" id="CP119083">
    <property type="protein sequence ID" value="WEF36039.1"/>
    <property type="molecule type" value="Genomic_DNA"/>
</dbReference>
<gene>
    <name evidence="1" type="ORF">PX653_26305</name>
</gene>
<dbReference type="RefSeq" id="WP_277418680.1">
    <property type="nucleotide sequence ID" value="NZ_CP119083.1"/>
</dbReference>
<keyword evidence="2" id="KW-1185">Reference proteome</keyword>
<proteinExistence type="predicted"/>